<evidence type="ECO:0000259" key="6">
    <source>
        <dbReference type="PROSITE" id="PS50893"/>
    </source>
</evidence>
<evidence type="ECO:0000256" key="2">
    <source>
        <dbReference type="ARBA" id="ARBA00022448"/>
    </source>
</evidence>
<dbReference type="InterPro" id="IPR003439">
    <property type="entry name" value="ABC_transporter-like_ATP-bd"/>
</dbReference>
<sequence length="503" mass="55527">MSDSKQRAEYAISVKDVTKVYKLYEKPIDRLKESVSPTHKNYHRDFYALNGLSFNVKKGETVGIIGTNGSGKSTILKIITGVLTPSTGQVQVNGKISALLELGAGFNMDYTGIENIYMNGTMMGYTKKEMEAKLDDILDFAEIGDFVYQPVKTYSSGMFVRLAFALAINVEPEILIVDEALSVGDVFFQSKCYRRMEEIRQSGTTILMVTHDMGSIIKYCDKVVLLHKGEFISQGTPGHMVDLYKKILAGQMDSLRAQLEQERREEELRVAEGRDGSEAGMGQGGESAGLSRAGADARSSRPRTGKAAVTPGGDPDAQMSDFSGGMDLSGGGKPLLMKDQLTINYDRTEYGDGRAEIYDLGLLDERGNITNLLLKGEMFTIRERIRFNAEIQAPIFTFTIKDKMGTELTGTNTMFEGADIKPVKPGDAYTVEFTQKMTLQGGEYLLSMSCTGFEHGEHVVYHRLYNITNVTVISNKNTVGVYDMESQVKAVKEAYQAQSESTK</sequence>
<dbReference type="PROSITE" id="PS50893">
    <property type="entry name" value="ABC_TRANSPORTER_2"/>
    <property type="match status" value="1"/>
</dbReference>
<dbReference type="EMBL" id="QSBM01000005">
    <property type="protein sequence ID" value="RGX30402.1"/>
    <property type="molecule type" value="Genomic_DNA"/>
</dbReference>
<evidence type="ECO:0000313" key="7">
    <source>
        <dbReference type="EMBL" id="RGX30402.1"/>
    </source>
</evidence>
<dbReference type="Gene3D" id="3.40.50.300">
    <property type="entry name" value="P-loop containing nucleotide triphosphate hydrolases"/>
    <property type="match status" value="1"/>
</dbReference>
<comment type="similarity">
    <text evidence="1">Belongs to the ABC transporter superfamily.</text>
</comment>
<evidence type="ECO:0000313" key="8">
    <source>
        <dbReference type="Proteomes" id="UP000283880"/>
    </source>
</evidence>
<dbReference type="GO" id="GO:0016887">
    <property type="term" value="F:ATP hydrolysis activity"/>
    <property type="evidence" value="ECO:0007669"/>
    <property type="project" value="InterPro"/>
</dbReference>
<feature type="compositionally biased region" description="Basic and acidic residues" evidence="5">
    <location>
        <begin position="259"/>
        <end position="277"/>
    </location>
</feature>
<feature type="region of interest" description="Disordered" evidence="5">
    <location>
        <begin position="259"/>
        <end position="317"/>
    </location>
</feature>
<dbReference type="InterPro" id="IPR029439">
    <property type="entry name" value="Wzt_C"/>
</dbReference>
<keyword evidence="2" id="KW-0813">Transport</keyword>
<dbReference type="GO" id="GO:0005524">
    <property type="term" value="F:ATP binding"/>
    <property type="evidence" value="ECO:0007669"/>
    <property type="project" value="UniProtKB-KW"/>
</dbReference>
<dbReference type="OrthoDB" id="9778870at2"/>
<dbReference type="Pfam" id="PF14524">
    <property type="entry name" value="Wzt_C"/>
    <property type="match status" value="1"/>
</dbReference>
<dbReference type="PROSITE" id="PS00211">
    <property type="entry name" value="ABC_TRANSPORTER_1"/>
    <property type="match status" value="1"/>
</dbReference>
<dbReference type="AlphaFoldDB" id="A0A413FHB4"/>
<dbReference type="InterPro" id="IPR003593">
    <property type="entry name" value="AAA+_ATPase"/>
</dbReference>
<dbReference type="Pfam" id="PF00005">
    <property type="entry name" value="ABC_tran"/>
    <property type="match status" value="1"/>
</dbReference>
<dbReference type="PANTHER" id="PTHR46743">
    <property type="entry name" value="TEICHOIC ACIDS EXPORT ATP-BINDING PROTEIN TAGH"/>
    <property type="match status" value="1"/>
</dbReference>
<evidence type="ECO:0000256" key="1">
    <source>
        <dbReference type="ARBA" id="ARBA00005417"/>
    </source>
</evidence>
<comment type="caution">
    <text evidence="7">The sequence shown here is derived from an EMBL/GenBank/DDBJ whole genome shotgun (WGS) entry which is preliminary data.</text>
</comment>
<dbReference type="InterPro" id="IPR050683">
    <property type="entry name" value="Bact_Polysacc_Export_ATP-bd"/>
</dbReference>
<dbReference type="SUPFAM" id="SSF52540">
    <property type="entry name" value="P-loop containing nucleoside triphosphate hydrolases"/>
    <property type="match status" value="1"/>
</dbReference>
<evidence type="ECO:0000256" key="4">
    <source>
        <dbReference type="ARBA" id="ARBA00022840"/>
    </source>
</evidence>
<reference evidence="7 8" key="1">
    <citation type="submission" date="2018-08" db="EMBL/GenBank/DDBJ databases">
        <title>A genome reference for cultivated species of the human gut microbiota.</title>
        <authorList>
            <person name="Zou Y."/>
            <person name="Xue W."/>
            <person name="Luo G."/>
        </authorList>
    </citation>
    <scope>NUCLEOTIDE SEQUENCE [LARGE SCALE GENOMIC DNA]</scope>
    <source>
        <strain evidence="7 8">AF04-15</strain>
    </source>
</reference>
<evidence type="ECO:0000256" key="3">
    <source>
        <dbReference type="ARBA" id="ARBA00022741"/>
    </source>
</evidence>
<keyword evidence="4 7" id="KW-0067">ATP-binding</keyword>
<dbReference type="CDD" id="cd03220">
    <property type="entry name" value="ABC_KpsT_Wzt"/>
    <property type="match status" value="1"/>
</dbReference>
<dbReference type="Proteomes" id="UP000283880">
    <property type="component" value="Unassembled WGS sequence"/>
</dbReference>
<dbReference type="CDD" id="cd10147">
    <property type="entry name" value="Wzt_C-like"/>
    <property type="match status" value="1"/>
</dbReference>
<dbReference type="GO" id="GO:0140359">
    <property type="term" value="F:ABC-type transporter activity"/>
    <property type="evidence" value="ECO:0007669"/>
    <property type="project" value="InterPro"/>
</dbReference>
<gene>
    <name evidence="7" type="ORF">DWV29_08160</name>
</gene>
<proteinExistence type="inferred from homology"/>
<protein>
    <submittedName>
        <fullName evidence="7">ABC transporter ATP-binding protein</fullName>
    </submittedName>
</protein>
<keyword evidence="3" id="KW-0547">Nucleotide-binding</keyword>
<dbReference type="GO" id="GO:0016020">
    <property type="term" value="C:membrane"/>
    <property type="evidence" value="ECO:0007669"/>
    <property type="project" value="InterPro"/>
</dbReference>
<dbReference type="RefSeq" id="WP_007717341.1">
    <property type="nucleotide sequence ID" value="NZ_JAWRJJ010000241.1"/>
</dbReference>
<dbReference type="PANTHER" id="PTHR46743:SF2">
    <property type="entry name" value="TEICHOIC ACIDS EXPORT ATP-BINDING PROTEIN TAGH"/>
    <property type="match status" value="1"/>
</dbReference>
<accession>A0A413FHB4</accession>
<dbReference type="InterPro" id="IPR017871">
    <property type="entry name" value="ABC_transporter-like_CS"/>
</dbReference>
<evidence type="ECO:0000256" key="5">
    <source>
        <dbReference type="SAM" id="MobiDB-lite"/>
    </source>
</evidence>
<dbReference type="SMART" id="SM00382">
    <property type="entry name" value="AAA"/>
    <property type="match status" value="1"/>
</dbReference>
<name>A0A413FHB4_9FIRM</name>
<dbReference type="Gene3D" id="2.70.50.60">
    <property type="entry name" value="abc- transporter (atp binding component) like domain"/>
    <property type="match status" value="1"/>
</dbReference>
<dbReference type="InterPro" id="IPR015860">
    <property type="entry name" value="ABC_transpr_TagH-like"/>
</dbReference>
<feature type="domain" description="ABC transporter" evidence="6">
    <location>
        <begin position="12"/>
        <end position="253"/>
    </location>
</feature>
<dbReference type="InterPro" id="IPR027417">
    <property type="entry name" value="P-loop_NTPase"/>
</dbReference>
<organism evidence="7 8">
    <name type="scientific">Enterocloster asparagiformis</name>
    <dbReference type="NCBI Taxonomy" id="333367"/>
    <lineage>
        <taxon>Bacteria</taxon>
        <taxon>Bacillati</taxon>
        <taxon>Bacillota</taxon>
        <taxon>Clostridia</taxon>
        <taxon>Lachnospirales</taxon>
        <taxon>Lachnospiraceae</taxon>
        <taxon>Enterocloster</taxon>
    </lineage>
</organism>